<evidence type="ECO:0000313" key="1">
    <source>
        <dbReference type="EMBL" id="ENU25914.1"/>
    </source>
</evidence>
<evidence type="ECO:0008006" key="3">
    <source>
        <dbReference type="Google" id="ProtNLM"/>
    </source>
</evidence>
<evidence type="ECO:0000313" key="2">
    <source>
        <dbReference type="Proteomes" id="UP000013190"/>
    </source>
</evidence>
<gene>
    <name evidence="1" type="ORF">F992_02776</name>
</gene>
<accession>A0ABN0JLD8</accession>
<dbReference type="Proteomes" id="UP000013190">
    <property type="component" value="Unassembled WGS sequence"/>
</dbReference>
<proteinExistence type="predicted"/>
<protein>
    <recommendedName>
        <fullName evidence="3">Cyclic nucleotide-binding domain-containing protein</fullName>
    </recommendedName>
</protein>
<organism evidence="1 2">
    <name type="scientific">Acinetobacter modestus</name>
    <dbReference type="NCBI Taxonomy" id="1776740"/>
    <lineage>
        <taxon>Bacteria</taxon>
        <taxon>Pseudomonadati</taxon>
        <taxon>Pseudomonadota</taxon>
        <taxon>Gammaproteobacteria</taxon>
        <taxon>Moraxellales</taxon>
        <taxon>Moraxellaceae</taxon>
        <taxon>Acinetobacter</taxon>
    </lineage>
</organism>
<name>A0ABN0JLD8_9GAMM</name>
<reference evidence="2" key="1">
    <citation type="submission" date="2013-02" db="EMBL/GenBank/DDBJ databases">
        <title>The Genome Sequence of Acinetobacter sp. NIPH 236.</title>
        <authorList>
            <consortium name="The Broad Institute Genome Sequencing Platform"/>
            <consortium name="The Broad Institute Genome Sequencing Center for Infectious Disease"/>
            <person name="Cerqueira G."/>
            <person name="Feldgarden M."/>
            <person name="Courvalin P."/>
            <person name="Perichon B."/>
            <person name="Grillot-Courvalin C."/>
            <person name="Clermont D."/>
            <person name="Rocha E."/>
            <person name="Yoon E.-J."/>
            <person name="Nemec A."/>
            <person name="Walker B."/>
            <person name="Young S.K."/>
            <person name="Zeng Q."/>
            <person name="Gargeya S."/>
            <person name="Fitzgerald M."/>
            <person name="Haas B."/>
            <person name="Abouelleil A."/>
            <person name="Alvarado L."/>
            <person name="Arachchi H.M."/>
            <person name="Berlin A.M."/>
            <person name="Chapman S.B."/>
            <person name="Dewar J."/>
            <person name="Goldberg J."/>
            <person name="Griggs A."/>
            <person name="Gujja S."/>
            <person name="Hansen M."/>
            <person name="Howarth C."/>
            <person name="Imamovic A."/>
            <person name="Larimer J."/>
            <person name="McCowan C."/>
            <person name="Murphy C."/>
            <person name="Neiman D."/>
            <person name="Pearson M."/>
            <person name="Priest M."/>
            <person name="Roberts A."/>
            <person name="Saif S."/>
            <person name="Shea T."/>
            <person name="Sisk P."/>
            <person name="Sykes S."/>
            <person name="Wortman J."/>
            <person name="Nusbaum C."/>
            <person name="Birren B."/>
        </authorList>
    </citation>
    <scope>NUCLEOTIDE SEQUENCE [LARGE SCALE GENOMIC DNA]</scope>
    <source>
        <strain evidence="2">NIPH 236</strain>
    </source>
</reference>
<dbReference type="EMBL" id="APOJ01000029">
    <property type="protein sequence ID" value="ENU25914.1"/>
    <property type="molecule type" value="Genomic_DNA"/>
</dbReference>
<reference evidence="1 2" key="2">
    <citation type="journal article" date="2016" name="Int. J. Syst. Evol. Microbiol.">
        <title>Taxonomy of haemolytic and/or proteolytic strains of the genus Acinetobacter with the proposal of Acinetobacter courvalinii sp. nov. (genomic species 14 sensu Bouvet &amp; Jeanjean), Acinetobacter dispersus sp. nov. (genomic species 17), Acinetobacter modestus sp. nov., Acinetobacter proteolyticus sp. nov. and Acinetobacter vivianii sp. nov.</title>
        <authorList>
            <person name="Nemec A."/>
            <person name="Radolfova-Krizova L."/>
            <person name="Maixnerova M."/>
            <person name="Vrestiakova E."/>
            <person name="Jezek P."/>
            <person name="Sedo O."/>
        </authorList>
    </citation>
    <scope>NUCLEOTIDE SEQUENCE [LARGE SCALE GENOMIC DNA]</scope>
    <source>
        <strain evidence="1 2">NIPH 236</strain>
    </source>
</reference>
<keyword evidence="2" id="KW-1185">Reference proteome</keyword>
<comment type="caution">
    <text evidence="1">The sequence shown here is derived from an EMBL/GenBank/DDBJ whole genome shotgun (WGS) entry which is preliminary data.</text>
</comment>
<sequence length="36" mass="4188">MLGEIYWNDLPAKVTRIGKKDNEVFILFEGKINGYD</sequence>